<accession>G2EBA3</accession>
<keyword evidence="2" id="KW-1185">Reference proteome</keyword>
<dbReference type="EMBL" id="AFXZ01000009">
    <property type="protein sequence ID" value="EGV44349.1"/>
    <property type="molecule type" value="Genomic_DNA"/>
</dbReference>
<dbReference type="STRING" id="1046627.BZARG_786"/>
<organism evidence="1 2">
    <name type="scientific">Bizionia argentinensis JUB59</name>
    <dbReference type="NCBI Taxonomy" id="1046627"/>
    <lineage>
        <taxon>Bacteria</taxon>
        <taxon>Pseudomonadati</taxon>
        <taxon>Bacteroidota</taxon>
        <taxon>Flavobacteriia</taxon>
        <taxon>Flavobacteriales</taxon>
        <taxon>Flavobacteriaceae</taxon>
        <taxon>Bizionia</taxon>
    </lineage>
</organism>
<proteinExistence type="predicted"/>
<evidence type="ECO:0000313" key="2">
    <source>
        <dbReference type="Proteomes" id="UP000003730"/>
    </source>
</evidence>
<dbReference type="Proteomes" id="UP000003730">
    <property type="component" value="Unassembled WGS sequence"/>
</dbReference>
<dbReference type="OrthoDB" id="885654at2"/>
<name>G2EBA3_9FLAO</name>
<dbReference type="eggNOG" id="ENOG50338VD">
    <property type="taxonomic scope" value="Bacteria"/>
</dbReference>
<dbReference type="RefSeq" id="WP_008635513.1">
    <property type="nucleotide sequence ID" value="NZ_AFXZ01000009.1"/>
</dbReference>
<reference evidence="1 2" key="1">
    <citation type="journal article" date="2008" name="Int. J. Syst. Evol. Microbiol.">
        <title>Bizionia argentinensis sp. nov., isolated from surface marine water in Antarctica.</title>
        <authorList>
            <person name="Bercovich A."/>
            <person name="Vazquez S.C."/>
            <person name="Yankilevich P."/>
            <person name="Coria S.H."/>
            <person name="Foti M."/>
            <person name="Hernandez E."/>
            <person name="Vidal A."/>
            <person name="Ruberto L."/>
            <person name="Melo C."/>
            <person name="Marenssi S."/>
            <person name="Criscuolo M."/>
            <person name="Memoli M."/>
            <person name="Arguelles M."/>
            <person name="Mac Cormack W.P."/>
        </authorList>
    </citation>
    <scope>NUCLEOTIDE SEQUENCE [LARGE SCALE GENOMIC DNA]</scope>
    <source>
        <strain evidence="1 2">JUB59</strain>
    </source>
</reference>
<comment type="caution">
    <text evidence="1">The sequence shown here is derived from an EMBL/GenBank/DDBJ whole genome shotgun (WGS) entry which is preliminary data.</text>
</comment>
<evidence type="ECO:0000313" key="1">
    <source>
        <dbReference type="EMBL" id="EGV44349.1"/>
    </source>
</evidence>
<sequence>MFKATTEQIEDWKAAHGEIIRLKSAKYDKSAYFRKPNRKEMEFLSSNKSSGIKFNAALLKTCYLDGDKEIETNDDIFMGIGEQIMSLLTFDVVEVEKL</sequence>
<gene>
    <name evidence="1" type="ORF">BZARG_786</name>
</gene>
<dbReference type="AlphaFoldDB" id="G2EBA3"/>
<protein>
    <submittedName>
        <fullName evidence="1">Uncharacterized protein</fullName>
    </submittedName>
</protein>